<organism evidence="1">
    <name type="scientific">viral metagenome</name>
    <dbReference type="NCBI Taxonomy" id="1070528"/>
    <lineage>
        <taxon>unclassified sequences</taxon>
        <taxon>metagenomes</taxon>
        <taxon>organismal metagenomes</taxon>
    </lineage>
</organism>
<accession>A0A6M3XP88</accession>
<protein>
    <submittedName>
        <fullName evidence="1">Uncharacterized protein</fullName>
    </submittedName>
</protein>
<evidence type="ECO:0000313" key="1">
    <source>
        <dbReference type="EMBL" id="QJH99820.1"/>
    </source>
</evidence>
<sequence length="611" mass="63655">MKRKLFYVIALLCMATSLNAQTLTWKNYRLRLHQLTADTIAVTDAYVQYLTVDTVIVQKYYYQQEIGIVDSSTYWVSSTDDTLKLSMDQLKLYAIELEDDNVRVASLDTLGYAYFKRVGINVDPTKRLSISDGTDTFHQDVTSDKWTLFNDAGTPLAIITADSVGNLIIVGDLAVNGGDITTTGDLTITPAGDDVLLDAGLTVGSTTQAGDNNLRVEGTSALVGNVTCSGDIAVNGGDITSSGALTVTPGAGTNLNVILSTTGDFAVNTDDLYVDTSSGNVGIGTTVPSAKLDVFGSLRISKSSGGGCYTNISHETGDMIIDLYGVNTQLGIQVGGSIKFWMLNDGKVGLGGTTGPASTLSINGNLSIGITYATIAAPSDGVIIEGRAGFGTTVPQAQLSQVSATPGWYMTDRDLNIIRTSLAQATDTAAVYIEADGTPSLTFAGTDGDVYSLTINTSDQAVFSGASGVSLGTDALLMSTNTANYILRSDGTDYSPVKFDDSADLAGFMDDETGTGLAVFGTSPTITTPTFSGIVTGAAALRGTNSFTTTATADTIVISGVSASSIFVVSINDATPVANDLLGWTATTDTLFVHRVAGTTSGLAYSYIRIN</sequence>
<reference evidence="1" key="1">
    <citation type="submission" date="2020-03" db="EMBL/GenBank/DDBJ databases">
        <title>The deep terrestrial virosphere.</title>
        <authorList>
            <person name="Holmfeldt K."/>
            <person name="Nilsson E."/>
            <person name="Simone D."/>
            <person name="Lopez-Fernandez M."/>
            <person name="Wu X."/>
            <person name="de Brujin I."/>
            <person name="Lundin D."/>
            <person name="Andersson A."/>
            <person name="Bertilsson S."/>
            <person name="Dopson M."/>
        </authorList>
    </citation>
    <scope>NUCLEOTIDE SEQUENCE</scope>
    <source>
        <strain evidence="1">TM448B01693</strain>
    </source>
</reference>
<proteinExistence type="predicted"/>
<dbReference type="AlphaFoldDB" id="A0A6M3XP88"/>
<name>A0A6M3XP88_9ZZZZ</name>
<dbReference type="EMBL" id="MT144810">
    <property type="protein sequence ID" value="QJH99820.1"/>
    <property type="molecule type" value="Genomic_DNA"/>
</dbReference>
<gene>
    <name evidence="1" type="ORF">TM448B01693_0011</name>
</gene>